<dbReference type="EC" id="5.3.1.24" evidence="8"/>
<dbReference type="Proteomes" id="UP000001024">
    <property type="component" value="Chromosome"/>
</dbReference>
<evidence type="ECO:0000256" key="5">
    <source>
        <dbReference type="ARBA" id="ARBA00022822"/>
    </source>
</evidence>
<comment type="pathway">
    <text evidence="2 8">Amino-acid biosynthesis; L-tryptophan biosynthesis; L-tryptophan from chorismate: step 3/5.</text>
</comment>
<evidence type="ECO:0000256" key="7">
    <source>
        <dbReference type="ARBA" id="ARBA00023235"/>
    </source>
</evidence>
<keyword evidence="5 8" id="KW-0822">Tryptophan biosynthesis</keyword>
<dbReference type="InterPro" id="IPR013785">
    <property type="entry name" value="Aldolase_TIM"/>
</dbReference>
<keyword evidence="11" id="KW-1185">Reference proteome</keyword>
<dbReference type="CDD" id="cd00405">
    <property type="entry name" value="PRAI"/>
    <property type="match status" value="1"/>
</dbReference>
<dbReference type="EMBL" id="AL445065">
    <property type="protein sequence ID" value="CAC11934.1"/>
    <property type="molecule type" value="Genomic_DNA"/>
</dbReference>
<dbReference type="AlphaFoldDB" id="Q9HK05"/>
<evidence type="ECO:0000256" key="2">
    <source>
        <dbReference type="ARBA" id="ARBA00004664"/>
    </source>
</evidence>
<dbReference type="GO" id="GO:0000162">
    <property type="term" value="P:L-tryptophan biosynthetic process"/>
    <property type="evidence" value="ECO:0007669"/>
    <property type="project" value="UniProtKB-UniRule"/>
</dbReference>
<dbReference type="FunCoup" id="Q9HK05">
    <property type="interactions" value="52"/>
</dbReference>
<dbReference type="HOGENOM" id="CLU_076364_3_0_2"/>
<evidence type="ECO:0000259" key="9">
    <source>
        <dbReference type="Pfam" id="PF00697"/>
    </source>
</evidence>
<dbReference type="eggNOG" id="arCOG01983">
    <property type="taxonomic scope" value="Archaea"/>
</dbReference>
<name>Q9HK05_THEAC</name>
<dbReference type="GO" id="GO:0004640">
    <property type="term" value="F:phosphoribosylanthranilate isomerase activity"/>
    <property type="evidence" value="ECO:0007669"/>
    <property type="project" value="UniProtKB-UniRule"/>
</dbReference>
<dbReference type="Pfam" id="PF00697">
    <property type="entry name" value="PRAI"/>
    <property type="match status" value="1"/>
</dbReference>
<dbReference type="InterPro" id="IPR044643">
    <property type="entry name" value="TrpF_fam"/>
</dbReference>
<dbReference type="HAMAP" id="MF_00135">
    <property type="entry name" value="PRAI"/>
    <property type="match status" value="1"/>
</dbReference>
<dbReference type="PaxDb" id="273075-Ta0805m"/>
<evidence type="ECO:0000256" key="1">
    <source>
        <dbReference type="ARBA" id="ARBA00001164"/>
    </source>
</evidence>
<accession>Q9HK05</accession>
<keyword evidence="6 8" id="KW-0057">Aromatic amino acid biosynthesis</keyword>
<dbReference type="InterPro" id="IPR001240">
    <property type="entry name" value="PRAI_dom"/>
</dbReference>
<dbReference type="KEGG" id="tac:Ta0805"/>
<dbReference type="PANTHER" id="PTHR42894">
    <property type="entry name" value="N-(5'-PHOSPHORIBOSYL)ANTHRANILATE ISOMERASE"/>
    <property type="match status" value="1"/>
</dbReference>
<comment type="catalytic activity">
    <reaction evidence="1 8">
        <text>N-(5-phospho-beta-D-ribosyl)anthranilate = 1-(2-carboxyphenylamino)-1-deoxy-D-ribulose 5-phosphate</text>
        <dbReference type="Rhea" id="RHEA:21540"/>
        <dbReference type="ChEBI" id="CHEBI:18277"/>
        <dbReference type="ChEBI" id="CHEBI:58613"/>
        <dbReference type="EC" id="5.3.1.24"/>
    </reaction>
</comment>
<protein>
    <recommendedName>
        <fullName evidence="8">N-(5'-phosphoribosyl)anthranilate isomerase</fullName>
        <shortName evidence="8">PRAI</shortName>
        <ecNumber evidence="8">5.3.1.24</ecNumber>
    </recommendedName>
</protein>
<reference evidence="10 11" key="1">
    <citation type="journal article" date="2000" name="Nature">
        <title>The genome sequence of the thermoacidophilic scavenger Thermoplasma acidophilum.</title>
        <authorList>
            <person name="Ruepp A."/>
            <person name="Graml W."/>
            <person name="Santos-Martinez M.L."/>
            <person name="Koretke K.K."/>
            <person name="Volker C."/>
            <person name="Mewes H.W."/>
            <person name="Frishman D."/>
            <person name="Stocker S."/>
            <person name="Lupas A.N."/>
            <person name="Baumeister W."/>
        </authorList>
    </citation>
    <scope>NUCLEOTIDE SEQUENCE [LARGE SCALE GENOMIC DNA]</scope>
    <source>
        <strain evidence="11">ATCC 25905 / DSM 1728 / JCM 9062 / NBRC 15155 / AMRC-C165</strain>
    </source>
</reference>
<feature type="domain" description="N-(5'phosphoribosyl) anthranilate isomerase (PRAI)" evidence="9">
    <location>
        <begin position="5"/>
        <end position="168"/>
    </location>
</feature>
<dbReference type="SUPFAM" id="SSF51366">
    <property type="entry name" value="Ribulose-phoshate binding barrel"/>
    <property type="match status" value="1"/>
</dbReference>
<evidence type="ECO:0000256" key="3">
    <source>
        <dbReference type="ARBA" id="ARBA00007571"/>
    </source>
</evidence>
<dbReference type="PANTHER" id="PTHR42894:SF1">
    <property type="entry name" value="N-(5'-PHOSPHORIBOSYL)ANTHRANILATE ISOMERASE"/>
    <property type="match status" value="1"/>
</dbReference>
<dbReference type="InterPro" id="IPR011060">
    <property type="entry name" value="RibuloseP-bd_barrel"/>
</dbReference>
<organism evidence="10 11">
    <name type="scientific">Thermoplasma acidophilum (strain ATCC 25905 / DSM 1728 / JCM 9062 / NBRC 15155 / AMRC-C165)</name>
    <dbReference type="NCBI Taxonomy" id="273075"/>
    <lineage>
        <taxon>Archaea</taxon>
        <taxon>Methanobacteriati</taxon>
        <taxon>Thermoplasmatota</taxon>
        <taxon>Thermoplasmata</taxon>
        <taxon>Thermoplasmatales</taxon>
        <taxon>Thermoplasmataceae</taxon>
        <taxon>Thermoplasma</taxon>
    </lineage>
</organism>
<evidence type="ECO:0000313" key="11">
    <source>
        <dbReference type="Proteomes" id="UP000001024"/>
    </source>
</evidence>
<dbReference type="NCBIfam" id="NF002302">
    <property type="entry name" value="PRK01222.2-2"/>
    <property type="match status" value="1"/>
</dbReference>
<gene>
    <name evidence="8" type="primary">trpF</name>
    <name evidence="10" type="ordered locus">Ta0805</name>
</gene>
<evidence type="ECO:0000256" key="4">
    <source>
        <dbReference type="ARBA" id="ARBA00022605"/>
    </source>
</evidence>
<comment type="similarity">
    <text evidence="3 8">Belongs to the TrpF family.</text>
</comment>
<dbReference type="Gene3D" id="3.20.20.70">
    <property type="entry name" value="Aldolase class I"/>
    <property type="match status" value="1"/>
</dbReference>
<sequence>MLSDAGSDIIGFVFDARSPRRSSYSTLKDAVASGIKTAAVYTDPASIMASEMVEDFVQIHFPHDRELIDYVHGQGRKVISVIKYGIDDFMAKYREYGPADIILVERKPKISEIMGAEEFRGKRIGFAGGIGTDDVERVIAEKPVMIDVSSSLESSPGHKDPEKVREFFSLVGGVHEPDR</sequence>
<evidence type="ECO:0000256" key="6">
    <source>
        <dbReference type="ARBA" id="ARBA00023141"/>
    </source>
</evidence>
<dbReference type="EnsemblBacteria" id="CAC11934">
    <property type="protein sequence ID" value="CAC11934"/>
    <property type="gene ID" value="CAC11934"/>
</dbReference>
<evidence type="ECO:0000256" key="8">
    <source>
        <dbReference type="HAMAP-Rule" id="MF_00135"/>
    </source>
</evidence>
<keyword evidence="7 8" id="KW-0413">Isomerase</keyword>
<dbReference type="UniPathway" id="UPA00035">
    <property type="reaction ID" value="UER00042"/>
</dbReference>
<keyword evidence="4 8" id="KW-0028">Amino-acid biosynthesis</keyword>
<dbReference type="STRING" id="273075.gene:9572019"/>
<dbReference type="InParanoid" id="Q9HK05"/>
<evidence type="ECO:0000313" key="10">
    <source>
        <dbReference type="EMBL" id="CAC11934.1"/>
    </source>
</evidence>
<proteinExistence type="inferred from homology"/>